<organism evidence="2">
    <name type="scientific">Alexandrium catenella</name>
    <name type="common">Red tide dinoflagellate</name>
    <name type="synonym">Gonyaulax catenella</name>
    <dbReference type="NCBI Taxonomy" id="2925"/>
    <lineage>
        <taxon>Eukaryota</taxon>
        <taxon>Sar</taxon>
        <taxon>Alveolata</taxon>
        <taxon>Dinophyceae</taxon>
        <taxon>Gonyaulacales</taxon>
        <taxon>Pyrocystaceae</taxon>
        <taxon>Alexandrium</taxon>
    </lineage>
</organism>
<name>A0A7S1S4D1_ALECA</name>
<feature type="signal peptide" evidence="1">
    <location>
        <begin position="1"/>
        <end position="22"/>
    </location>
</feature>
<protein>
    <submittedName>
        <fullName evidence="2">Uncharacterized protein</fullName>
    </submittedName>
</protein>
<keyword evidence="1" id="KW-0732">Signal</keyword>
<proteinExistence type="predicted"/>
<accession>A0A7S1S4D1</accession>
<dbReference type="EMBL" id="HBGE01102564">
    <property type="protein sequence ID" value="CAD9184374.1"/>
    <property type="molecule type" value="Transcribed_RNA"/>
</dbReference>
<gene>
    <name evidence="2" type="ORF">ACAT0790_LOCUS61146</name>
</gene>
<dbReference type="AlphaFoldDB" id="A0A7S1S4D1"/>
<evidence type="ECO:0000313" key="2">
    <source>
        <dbReference type="EMBL" id="CAD9184374.1"/>
    </source>
</evidence>
<evidence type="ECO:0000256" key="1">
    <source>
        <dbReference type="SAM" id="SignalP"/>
    </source>
</evidence>
<feature type="chain" id="PRO_5030505801" evidence="1">
    <location>
        <begin position="23"/>
        <end position="578"/>
    </location>
</feature>
<sequence length="578" mass="61030">MAAGGRALPAVWLGAAIALSRSQLRAHGALNVGAHGGAEDLVTSLRQSIFVETAYLSERTEERCSSLDGPRCFAALLARGGKATLQGRPGPVLDGPGVLPETLLHDLGVESDLGFITPEYDVLSALRGQVTATQSPTLPVLSGASAALLRSARGSIEAGVLHFAELPPGSRVPLSFSRGLPGNVVATWDGGWRARSRGLEGLALSLAPPGTPMGLPAPETDGADKLANPPAVANNPGQGPRGGMVSVVAELTGSVGYLRFSRPVLVRSLFARWCPEKTAPPGLVGGRLGLHGVWTTHLDPKKLRESRAWIDIGSGAKKPVDEVAFVATAGLEIGAVDVVAPGGSSDEDEEHSVIVLAPAAAFQGEGGEEGEEQAGPVFEMRAEKVTAVASPYIVSLQEVIDRNLRLHAAPLSHKRIHTPGLLTDRSSPLLPDKENVTWYAAAAANQAMFEHTSLMQMLLEPQLLGQGNGVHILQGLLSGSSAPLPRDLQTELPKEMIEIWEALHGWLRAGGGWGQGTPSSLPRNSTEEALLRYVTAKRWQTKLDLITAAYLHQRPEVEQGTFSSLQHFAQAYSLLQQA</sequence>
<reference evidence="2" key="1">
    <citation type="submission" date="2021-01" db="EMBL/GenBank/DDBJ databases">
        <authorList>
            <person name="Corre E."/>
            <person name="Pelletier E."/>
            <person name="Niang G."/>
            <person name="Scheremetjew M."/>
            <person name="Finn R."/>
            <person name="Kale V."/>
            <person name="Holt S."/>
            <person name="Cochrane G."/>
            <person name="Meng A."/>
            <person name="Brown T."/>
            <person name="Cohen L."/>
        </authorList>
    </citation>
    <scope>NUCLEOTIDE SEQUENCE</scope>
    <source>
        <strain evidence="2">OF101</strain>
    </source>
</reference>